<dbReference type="Proteomes" id="UP000279275">
    <property type="component" value="Unassembled WGS sequence"/>
</dbReference>
<evidence type="ECO:0000313" key="2">
    <source>
        <dbReference type="Proteomes" id="UP000279275"/>
    </source>
</evidence>
<organism evidence="1 2">
    <name type="scientific">Nocardia stercoris</name>
    <dbReference type="NCBI Taxonomy" id="2483361"/>
    <lineage>
        <taxon>Bacteria</taxon>
        <taxon>Bacillati</taxon>
        <taxon>Actinomycetota</taxon>
        <taxon>Actinomycetes</taxon>
        <taxon>Mycobacteriales</taxon>
        <taxon>Nocardiaceae</taxon>
        <taxon>Nocardia</taxon>
    </lineage>
</organism>
<sequence length="241" mass="25098">MFVVAAPAAGVPGEPTGPAPALVVRAAAPFGSRYPARTQLVPVRTPAAVGARIALGPPFPWIMFGGTATRRARVPVVPPIAAVPPRPLVTALQVFPALAVVTPTPILTAIQTLEALTVIPPTPILTAIQTLEALTVIPPTPILTAIQTLEALTVIPPHPVVTTVQIVPSFPITTPVPVVPPLPHITFGPARTHLVATRAVLRMRTPIPRIDLGRVGPRAAAGRRAPARIPRRAAQILGYIA</sequence>
<protein>
    <submittedName>
        <fullName evidence="1">Uncharacterized protein</fullName>
    </submittedName>
</protein>
<gene>
    <name evidence="1" type="ORF">EBN03_21355</name>
</gene>
<dbReference type="EMBL" id="RFFH01000009">
    <property type="protein sequence ID" value="RMI30614.1"/>
    <property type="molecule type" value="Genomic_DNA"/>
</dbReference>
<keyword evidence="2" id="KW-1185">Reference proteome</keyword>
<accession>A0A3M2KZP0</accession>
<dbReference type="AlphaFoldDB" id="A0A3M2KZP0"/>
<evidence type="ECO:0000313" key="1">
    <source>
        <dbReference type="EMBL" id="RMI30614.1"/>
    </source>
</evidence>
<comment type="caution">
    <text evidence="1">The sequence shown here is derived from an EMBL/GenBank/DDBJ whole genome shotgun (WGS) entry which is preliminary data.</text>
</comment>
<name>A0A3M2KZP0_9NOCA</name>
<dbReference type="RefSeq" id="WP_122189852.1">
    <property type="nucleotide sequence ID" value="NZ_RFFH01000009.1"/>
</dbReference>
<reference evidence="1 2" key="1">
    <citation type="submission" date="2018-10" db="EMBL/GenBank/DDBJ databases">
        <title>Isolation from cow dung.</title>
        <authorList>
            <person name="Ling L."/>
        </authorList>
    </citation>
    <scope>NUCLEOTIDE SEQUENCE [LARGE SCALE GENOMIC DNA]</scope>
    <source>
        <strain evidence="1 2">NEAU-LL90</strain>
    </source>
</reference>
<proteinExistence type="predicted"/>